<keyword evidence="3" id="KW-1185">Reference proteome</keyword>
<evidence type="ECO:0000313" key="3">
    <source>
        <dbReference type="Proteomes" id="UP000005326"/>
    </source>
</evidence>
<evidence type="ECO:0000256" key="1">
    <source>
        <dbReference type="SAM" id="Phobius"/>
    </source>
</evidence>
<accession>B0MQP1</accession>
<feature type="transmembrane region" description="Helical" evidence="1">
    <location>
        <begin position="7"/>
        <end position="25"/>
    </location>
</feature>
<protein>
    <submittedName>
        <fullName evidence="2">Uncharacterized protein</fullName>
    </submittedName>
</protein>
<sequence length="156" mass="17250">MFTNDKSALLQSLLFPVLIIIWGIARTVTDFLYAGGISAFTRLDALWRYVCFGAIICSVIAIIITLCGKVDTSRYFLKRLIGTCGPVVLYGVAMIFATSMLPAVFIGIAGIAYQILRVQDDDSSKTERAVLMLSDPAIHLTVFWGIQWVSEFVKTE</sequence>
<reference evidence="2" key="1">
    <citation type="submission" date="2007-10" db="EMBL/GenBank/DDBJ databases">
        <authorList>
            <person name="Fulton L."/>
            <person name="Clifton S."/>
            <person name="Fulton B."/>
            <person name="Xu J."/>
            <person name="Minx P."/>
            <person name="Pepin K.H."/>
            <person name="Johnson M."/>
            <person name="Thiruvilangam P."/>
            <person name="Bhonagiri V."/>
            <person name="Nash W.E."/>
            <person name="Mardis E.R."/>
            <person name="Wilson R.K."/>
        </authorList>
    </citation>
    <scope>NUCLEOTIDE SEQUENCE [LARGE SCALE GENOMIC DNA]</scope>
    <source>
        <strain evidence="2">DSM 15702</strain>
    </source>
</reference>
<dbReference type="Proteomes" id="UP000005326">
    <property type="component" value="Unassembled WGS sequence"/>
</dbReference>
<dbReference type="EMBL" id="ABCA03000052">
    <property type="protein sequence ID" value="EDS00017.1"/>
    <property type="molecule type" value="Genomic_DNA"/>
</dbReference>
<comment type="caution">
    <text evidence="2">The sequence shown here is derived from an EMBL/GenBank/DDBJ whole genome shotgun (WGS) entry which is preliminary data.</text>
</comment>
<dbReference type="AlphaFoldDB" id="B0MQP1"/>
<gene>
    <name evidence="2" type="ORF">EUBSIR_02158</name>
</gene>
<proteinExistence type="predicted"/>
<organism evidence="2 3">
    <name type="scientific">[Eubacterium] siraeum DSM 15702</name>
    <dbReference type="NCBI Taxonomy" id="428128"/>
    <lineage>
        <taxon>Bacteria</taxon>
        <taxon>Bacillati</taxon>
        <taxon>Bacillota</taxon>
        <taxon>Clostridia</taxon>
        <taxon>Eubacteriales</taxon>
        <taxon>Oscillospiraceae</taxon>
        <taxon>Oscillospiraceae incertae sedis</taxon>
    </lineage>
</organism>
<feature type="transmembrane region" description="Helical" evidence="1">
    <location>
        <begin position="45"/>
        <end position="66"/>
    </location>
</feature>
<feature type="transmembrane region" description="Helical" evidence="1">
    <location>
        <begin position="87"/>
        <end position="116"/>
    </location>
</feature>
<keyword evidence="1" id="KW-0472">Membrane</keyword>
<name>B0MQP1_9FIRM</name>
<keyword evidence="1" id="KW-0812">Transmembrane</keyword>
<evidence type="ECO:0000313" key="2">
    <source>
        <dbReference type="EMBL" id="EDS00017.1"/>
    </source>
</evidence>
<keyword evidence="1" id="KW-1133">Transmembrane helix</keyword>
<reference evidence="2" key="2">
    <citation type="submission" date="2014-06" db="EMBL/GenBank/DDBJ databases">
        <title>Draft genome sequence of Eubacterium siraeum (DSM 15702).</title>
        <authorList>
            <person name="Sudarsanam P."/>
            <person name="Ley R."/>
            <person name="Guruge J."/>
            <person name="Turnbaugh P.J."/>
            <person name="Mahowald M."/>
            <person name="Liep D."/>
            <person name="Gordon J."/>
        </authorList>
    </citation>
    <scope>NUCLEOTIDE SEQUENCE</scope>
    <source>
        <strain evidence="2">DSM 15702</strain>
    </source>
</reference>